<keyword evidence="4 6" id="KW-1133">Transmembrane helix</keyword>
<dbReference type="InterPro" id="IPR023393">
    <property type="entry name" value="START-like_dom_sf"/>
</dbReference>
<evidence type="ECO:0000256" key="3">
    <source>
        <dbReference type="ARBA" id="ARBA00022692"/>
    </source>
</evidence>
<evidence type="ECO:0000256" key="5">
    <source>
        <dbReference type="ARBA" id="ARBA00023136"/>
    </source>
</evidence>
<dbReference type="Proteomes" id="UP001165060">
    <property type="component" value="Unassembled WGS sequence"/>
</dbReference>
<evidence type="ECO:0000256" key="2">
    <source>
        <dbReference type="ARBA" id="ARBA00008789"/>
    </source>
</evidence>
<comment type="similarity">
    <text evidence="2">Belongs to the XK family.</text>
</comment>
<accession>A0ABQ6N6E2</accession>
<keyword evidence="8" id="KW-1185">Reference proteome</keyword>
<gene>
    <name evidence="7" type="ORF">TeGR_g7447</name>
</gene>
<name>A0ABQ6N6E2_9STRA</name>
<dbReference type="SUPFAM" id="SSF55961">
    <property type="entry name" value="Bet v1-like"/>
    <property type="match status" value="1"/>
</dbReference>
<keyword evidence="5 6" id="KW-0472">Membrane</keyword>
<evidence type="ECO:0000256" key="1">
    <source>
        <dbReference type="ARBA" id="ARBA00004141"/>
    </source>
</evidence>
<sequence length="603" mass="67125">MSMVGEMRELFQRDEAIDGAKRSELADIIRAKNEIYADAENAVVDSVRNQLNSIPDSSFEKFESLDHIVEMRMFHKGGKNGTPRASTVLDEDICTCAAWTYQLMARHFVKAFYADGGTERAVTTHNDHSFTGQLLMDFNVPTFSPREFVTRYVWRWESETVLLVVSESCLAEKYPIRPSIVRGSVVTLEKFERLEPIGVIPQTRITWTQQPNMGGLIPSRAVRGAAVGQMMYLSSMRKRFDKSPAIDAASNLRVVTMIQNHDEPYTKKEEEILKKGRKMLEVFAEQKSKELKMASQTTQAKMAYKPGDKPAGDSSAKLCNMSEKEAKVIGGALASCIAANLTAPAAVDEWILRYPAMGELEREYVWYRPMMDTIAQRLLESVSWGLKMRLYTGAGLSTMDLLSDVFMIYTYATTEQQGTAQSLAIMVGLCLLGQLFLVWVQTHKGPRRVMLKEMLIVLSGMKPGIDAKRVADGNERNEHATVNPDIELTATRIFELICESIPGSVLQLTALVREASKADGEISKAALASIIVSACTTGFTAATISFDFDVGPQRRRDEPDFYGYIPDSAGRRTAIFFCMIMNGALLLLLRSVSTALLVVVDGR</sequence>
<dbReference type="EMBL" id="BRYB01000990">
    <property type="protein sequence ID" value="GMI41293.1"/>
    <property type="molecule type" value="Genomic_DNA"/>
</dbReference>
<evidence type="ECO:0000313" key="7">
    <source>
        <dbReference type="EMBL" id="GMI41293.1"/>
    </source>
</evidence>
<proteinExistence type="inferred from homology"/>
<feature type="transmembrane region" description="Helical" evidence="6">
    <location>
        <begin position="418"/>
        <end position="440"/>
    </location>
</feature>
<comment type="caution">
    <text evidence="7">The sequence shown here is derived from an EMBL/GenBank/DDBJ whole genome shotgun (WGS) entry which is preliminary data.</text>
</comment>
<evidence type="ECO:0000313" key="8">
    <source>
        <dbReference type="Proteomes" id="UP001165060"/>
    </source>
</evidence>
<protein>
    <recommendedName>
        <fullName evidence="9">START domain-containing protein</fullName>
    </recommendedName>
</protein>
<comment type="subcellular location">
    <subcellularLocation>
        <location evidence="1">Membrane</location>
        <topology evidence="1">Multi-pass membrane protein</topology>
    </subcellularLocation>
</comment>
<evidence type="ECO:0008006" key="9">
    <source>
        <dbReference type="Google" id="ProtNLM"/>
    </source>
</evidence>
<dbReference type="Gene3D" id="3.30.530.20">
    <property type="match status" value="1"/>
</dbReference>
<reference evidence="7 8" key="1">
    <citation type="journal article" date="2023" name="Commun. Biol.">
        <title>Genome analysis of Parmales, the sister group of diatoms, reveals the evolutionary specialization of diatoms from phago-mixotrophs to photoautotrophs.</title>
        <authorList>
            <person name="Ban H."/>
            <person name="Sato S."/>
            <person name="Yoshikawa S."/>
            <person name="Yamada K."/>
            <person name="Nakamura Y."/>
            <person name="Ichinomiya M."/>
            <person name="Sato N."/>
            <person name="Blanc-Mathieu R."/>
            <person name="Endo H."/>
            <person name="Kuwata A."/>
            <person name="Ogata H."/>
        </authorList>
    </citation>
    <scope>NUCLEOTIDE SEQUENCE [LARGE SCALE GENOMIC DNA]</scope>
</reference>
<dbReference type="InterPro" id="IPR018629">
    <property type="entry name" value="XK-rel"/>
</dbReference>
<evidence type="ECO:0000256" key="6">
    <source>
        <dbReference type="SAM" id="Phobius"/>
    </source>
</evidence>
<keyword evidence="3 6" id="KW-0812">Transmembrane</keyword>
<dbReference type="Pfam" id="PF09815">
    <property type="entry name" value="XK-related"/>
    <property type="match status" value="1"/>
</dbReference>
<evidence type="ECO:0000256" key="4">
    <source>
        <dbReference type="ARBA" id="ARBA00022989"/>
    </source>
</evidence>
<feature type="transmembrane region" description="Helical" evidence="6">
    <location>
        <begin position="574"/>
        <end position="600"/>
    </location>
</feature>
<organism evidence="7 8">
    <name type="scientific">Tetraparma gracilis</name>
    <dbReference type="NCBI Taxonomy" id="2962635"/>
    <lineage>
        <taxon>Eukaryota</taxon>
        <taxon>Sar</taxon>
        <taxon>Stramenopiles</taxon>
        <taxon>Ochrophyta</taxon>
        <taxon>Bolidophyceae</taxon>
        <taxon>Parmales</taxon>
        <taxon>Triparmaceae</taxon>
        <taxon>Tetraparma</taxon>
    </lineage>
</organism>